<dbReference type="Proteomes" id="UP000006591">
    <property type="component" value="Chromosome 7"/>
</dbReference>
<dbReference type="Gramene" id="ONIVA07G05900.1">
    <property type="protein sequence ID" value="ONIVA07G05900.1"/>
    <property type="gene ID" value="ONIVA07G05900"/>
</dbReference>
<evidence type="ECO:0000313" key="2">
    <source>
        <dbReference type="Proteomes" id="UP000006591"/>
    </source>
</evidence>
<protein>
    <submittedName>
        <fullName evidence="1">Uncharacterized protein</fullName>
    </submittedName>
</protein>
<accession>A0A0E0HY58</accession>
<dbReference type="AlphaFoldDB" id="A0A0E0HY58"/>
<keyword evidence="2" id="KW-1185">Reference proteome</keyword>
<reference evidence="1" key="2">
    <citation type="submission" date="2018-04" db="EMBL/GenBank/DDBJ databases">
        <title>OnivRS2 (Oryza nivara Reference Sequence Version 2).</title>
        <authorList>
            <person name="Zhang J."/>
            <person name="Kudrna D."/>
            <person name="Lee S."/>
            <person name="Talag J."/>
            <person name="Rajasekar S."/>
            <person name="Welchert J."/>
            <person name="Hsing Y.-I."/>
            <person name="Wing R.A."/>
        </authorList>
    </citation>
    <scope>NUCLEOTIDE SEQUENCE [LARGE SCALE GENOMIC DNA]</scope>
    <source>
        <strain evidence="1">SL10</strain>
    </source>
</reference>
<reference evidence="1" key="1">
    <citation type="submission" date="2015-04" db="UniProtKB">
        <authorList>
            <consortium name="EnsemblPlants"/>
        </authorList>
    </citation>
    <scope>IDENTIFICATION</scope>
    <source>
        <strain evidence="1">SL10</strain>
    </source>
</reference>
<name>A0A0E0HY58_ORYNI</name>
<sequence length="50" mass="5793">MLPPRSQRDRMDLNHIDFAESVKQRDILKPLVPMMLGRTTIGNCNPEVEE</sequence>
<proteinExistence type="predicted"/>
<dbReference type="EnsemblPlants" id="ONIVA07G05900.1">
    <property type="protein sequence ID" value="ONIVA07G05900.1"/>
    <property type="gene ID" value="ONIVA07G05900"/>
</dbReference>
<dbReference type="HOGENOM" id="CLU_3127571_0_0_1"/>
<evidence type="ECO:0000313" key="1">
    <source>
        <dbReference type="EnsemblPlants" id="ONIVA07G05900.1"/>
    </source>
</evidence>
<organism evidence="1">
    <name type="scientific">Oryza nivara</name>
    <name type="common">Indian wild rice</name>
    <name type="synonym">Oryza sativa f. spontanea</name>
    <dbReference type="NCBI Taxonomy" id="4536"/>
    <lineage>
        <taxon>Eukaryota</taxon>
        <taxon>Viridiplantae</taxon>
        <taxon>Streptophyta</taxon>
        <taxon>Embryophyta</taxon>
        <taxon>Tracheophyta</taxon>
        <taxon>Spermatophyta</taxon>
        <taxon>Magnoliopsida</taxon>
        <taxon>Liliopsida</taxon>
        <taxon>Poales</taxon>
        <taxon>Poaceae</taxon>
        <taxon>BOP clade</taxon>
        <taxon>Oryzoideae</taxon>
        <taxon>Oryzeae</taxon>
        <taxon>Oryzinae</taxon>
        <taxon>Oryza</taxon>
    </lineage>
</organism>